<dbReference type="AlphaFoldDB" id="A0A1H0HUG0"/>
<comment type="pathway">
    <text evidence="1">Cofactor biosynthesis; tetrahydrofolate biosynthesis; 2-amino-4-hydroxy-6-hydroxymethyl-7,8-dihydropteridine diphosphate from 7,8-dihydroneopterin triphosphate: step 4/4.</text>
</comment>
<keyword evidence="8" id="KW-0067">ATP-binding</keyword>
<dbReference type="UniPathway" id="UPA00077">
    <property type="reaction ID" value="UER00155"/>
</dbReference>
<dbReference type="InterPro" id="IPR000550">
    <property type="entry name" value="Hppk"/>
</dbReference>
<organism evidence="15 17">
    <name type="scientific">Prevotella communis</name>
    <dbReference type="NCBI Taxonomy" id="2913614"/>
    <lineage>
        <taxon>Bacteria</taxon>
        <taxon>Pseudomonadati</taxon>
        <taxon>Bacteroidota</taxon>
        <taxon>Bacteroidia</taxon>
        <taxon>Bacteroidales</taxon>
        <taxon>Prevotellaceae</taxon>
        <taxon>Prevotella</taxon>
    </lineage>
</organism>
<keyword evidence="16" id="KW-1185">Reference proteome</keyword>
<dbReference type="PANTHER" id="PTHR43071:SF1">
    <property type="entry name" value="2-AMINO-4-HYDROXY-6-HYDROXYMETHYLDIHYDROPTERIDINE PYROPHOSPHOKINASE"/>
    <property type="match status" value="1"/>
</dbReference>
<dbReference type="GO" id="GO:0005524">
    <property type="term" value="F:ATP binding"/>
    <property type="evidence" value="ECO:0007669"/>
    <property type="project" value="UniProtKB-KW"/>
</dbReference>
<dbReference type="InterPro" id="IPR035907">
    <property type="entry name" value="Hppk_sf"/>
</dbReference>
<dbReference type="EC" id="2.7.6.3" evidence="3"/>
<evidence type="ECO:0000313" key="16">
    <source>
        <dbReference type="Proteomes" id="UP000198779"/>
    </source>
</evidence>
<feature type="domain" description="7,8-dihydro-6-hydroxymethylpterin-pyrophosphokinase" evidence="13">
    <location>
        <begin position="5"/>
        <end position="149"/>
    </location>
</feature>
<dbReference type="PANTHER" id="PTHR43071">
    <property type="entry name" value="2-AMINO-4-HYDROXY-6-HYDROXYMETHYLDIHYDROPTERIDINE PYROPHOSPHOKINASE"/>
    <property type="match status" value="1"/>
</dbReference>
<dbReference type="GO" id="GO:0003848">
    <property type="term" value="F:2-amino-4-hydroxy-6-hydroxymethyldihydropteridine diphosphokinase activity"/>
    <property type="evidence" value="ECO:0007669"/>
    <property type="project" value="UniProtKB-EC"/>
</dbReference>
<evidence type="ECO:0000256" key="12">
    <source>
        <dbReference type="ARBA" id="ARBA00033413"/>
    </source>
</evidence>
<accession>A0A1H0HUG0</accession>
<dbReference type="GO" id="GO:0046656">
    <property type="term" value="P:folic acid biosynthetic process"/>
    <property type="evidence" value="ECO:0007669"/>
    <property type="project" value="UniProtKB-KW"/>
</dbReference>
<dbReference type="GO" id="GO:0016301">
    <property type="term" value="F:kinase activity"/>
    <property type="evidence" value="ECO:0007669"/>
    <property type="project" value="UniProtKB-KW"/>
</dbReference>
<dbReference type="EMBL" id="FNCQ01000018">
    <property type="protein sequence ID" value="SDH16343.1"/>
    <property type="molecule type" value="Genomic_DNA"/>
</dbReference>
<evidence type="ECO:0000256" key="6">
    <source>
        <dbReference type="ARBA" id="ARBA00022741"/>
    </source>
</evidence>
<comment type="similarity">
    <text evidence="2">Belongs to the HPPK family.</text>
</comment>
<evidence type="ECO:0000256" key="9">
    <source>
        <dbReference type="ARBA" id="ARBA00022909"/>
    </source>
</evidence>
<evidence type="ECO:0000313" key="15">
    <source>
        <dbReference type="EMBL" id="SDO22852.1"/>
    </source>
</evidence>
<keyword evidence="6" id="KW-0547">Nucleotide-binding</keyword>
<gene>
    <name evidence="15" type="ORF">SAMN04487900_11219</name>
    <name evidence="14" type="ORF">SAMN04487901_11858</name>
</gene>
<evidence type="ECO:0000256" key="5">
    <source>
        <dbReference type="ARBA" id="ARBA00022679"/>
    </source>
</evidence>
<dbReference type="SUPFAM" id="SSF55083">
    <property type="entry name" value="6-hydroxymethyl-7,8-dihydropterin pyrophosphokinase, HPPK"/>
    <property type="match status" value="1"/>
</dbReference>
<evidence type="ECO:0000256" key="3">
    <source>
        <dbReference type="ARBA" id="ARBA00013253"/>
    </source>
</evidence>
<evidence type="ECO:0000256" key="10">
    <source>
        <dbReference type="ARBA" id="ARBA00029409"/>
    </source>
</evidence>
<evidence type="ECO:0000256" key="4">
    <source>
        <dbReference type="ARBA" id="ARBA00016218"/>
    </source>
</evidence>
<evidence type="ECO:0000256" key="1">
    <source>
        <dbReference type="ARBA" id="ARBA00005051"/>
    </source>
</evidence>
<protein>
    <recommendedName>
        <fullName evidence="4">2-amino-4-hydroxy-6-hydroxymethyldihydropteridine pyrophosphokinase</fullName>
        <ecNumber evidence="3">2.7.6.3</ecNumber>
    </recommendedName>
    <alternativeName>
        <fullName evidence="11">6-hydroxymethyl-7,8-dihydropterin pyrophosphokinase</fullName>
    </alternativeName>
    <alternativeName>
        <fullName evidence="12">7,8-dihydro-6-hydroxymethylpterin-pyrophosphokinase</fullName>
    </alternativeName>
</protein>
<dbReference type="Gene3D" id="3.30.70.560">
    <property type="entry name" value="7,8-Dihydro-6-hydroxymethylpterin-pyrophosphokinase HPPK"/>
    <property type="match status" value="1"/>
</dbReference>
<name>A0A1H0HUG0_9BACT</name>
<reference evidence="15 16" key="2">
    <citation type="submission" date="2016-10" db="EMBL/GenBank/DDBJ databases">
        <authorList>
            <person name="Varghese N."/>
            <person name="Submissions S."/>
        </authorList>
    </citation>
    <scope>NUCLEOTIDE SEQUENCE</scope>
    <source>
        <strain evidence="15">BP1-145</strain>
        <strain evidence="16">BP1-148</strain>
    </source>
</reference>
<dbReference type="EMBL" id="FNIW01000012">
    <property type="protein sequence ID" value="SDO22852.1"/>
    <property type="molecule type" value="Genomic_DNA"/>
</dbReference>
<keyword evidence="7 14" id="KW-0418">Kinase</keyword>
<sequence>MHQVYLGLGSNLGNKEENLRKAISMINEQIGTVVRQSAFFYSEPWGYESDNQFVNAVILVETSLSPYDVLTANQRIEHLLGKTQAHATERHSDLSLQSSDLRPPIYHDRPIDIDILLYDDLHMDEPGLKIPHPLMEERDFVMIPLNEIRK</sequence>
<dbReference type="CDD" id="cd00483">
    <property type="entry name" value="HPPK"/>
    <property type="match status" value="1"/>
</dbReference>
<dbReference type="OrthoDB" id="9808041at2"/>
<evidence type="ECO:0000256" key="11">
    <source>
        <dbReference type="ARBA" id="ARBA00029766"/>
    </source>
</evidence>
<evidence type="ECO:0000256" key="8">
    <source>
        <dbReference type="ARBA" id="ARBA00022840"/>
    </source>
</evidence>
<keyword evidence="5" id="KW-0808">Transferase</keyword>
<comment type="function">
    <text evidence="10">Catalyzes the transfer of pyrophosphate from adenosine triphosphate (ATP) to 6-hydroxymethyl-7,8-dihydropterin, an enzymatic step in folate biosynthesis pathway.</text>
</comment>
<accession>A0A1G8A637</accession>
<evidence type="ECO:0000259" key="13">
    <source>
        <dbReference type="Pfam" id="PF01288"/>
    </source>
</evidence>
<evidence type="ECO:0000313" key="17">
    <source>
        <dbReference type="Proteomes" id="UP000199134"/>
    </source>
</evidence>
<dbReference type="Proteomes" id="UP000199134">
    <property type="component" value="Unassembled WGS sequence"/>
</dbReference>
<proteinExistence type="inferred from homology"/>
<reference evidence="14 17" key="1">
    <citation type="submission" date="2016-10" db="EMBL/GenBank/DDBJ databases">
        <authorList>
            <person name="de Groot N.N."/>
        </authorList>
    </citation>
    <scope>NUCLEOTIDE SEQUENCE [LARGE SCALE GENOMIC DNA]</scope>
    <source>
        <strain evidence="17">BP1-145</strain>
        <strain evidence="14">BP1-148</strain>
    </source>
</reference>
<dbReference type="NCBIfam" id="TIGR01498">
    <property type="entry name" value="folK"/>
    <property type="match status" value="1"/>
</dbReference>
<evidence type="ECO:0000256" key="7">
    <source>
        <dbReference type="ARBA" id="ARBA00022777"/>
    </source>
</evidence>
<dbReference type="Proteomes" id="UP000198779">
    <property type="component" value="Unassembled WGS sequence"/>
</dbReference>
<evidence type="ECO:0000313" key="14">
    <source>
        <dbReference type="EMBL" id="SDH16343.1"/>
    </source>
</evidence>
<dbReference type="STRING" id="645274.SAMN04487901_11858"/>
<dbReference type="GO" id="GO:0046654">
    <property type="term" value="P:tetrahydrofolate biosynthetic process"/>
    <property type="evidence" value="ECO:0007669"/>
    <property type="project" value="UniProtKB-UniPathway"/>
</dbReference>
<keyword evidence="9" id="KW-0289">Folate biosynthesis</keyword>
<evidence type="ECO:0000256" key="2">
    <source>
        <dbReference type="ARBA" id="ARBA00005810"/>
    </source>
</evidence>
<dbReference type="Pfam" id="PF01288">
    <property type="entry name" value="HPPK"/>
    <property type="match status" value="1"/>
</dbReference>